<dbReference type="EMBL" id="KZ819321">
    <property type="protein sequence ID" value="PWN23475.1"/>
    <property type="molecule type" value="Genomic_DNA"/>
</dbReference>
<sequence length="131" mass="14446">MVRIAAFSLIALVAMTGFAAAGSGHHYDCNKCQLTARSDKALTKKDGLKCVKQLAGHITDFYKGSSKTEYKLIKHKALKIQTDQGEHDIVKGVDFKDLQFHPDSVGGFTIRNFECENNLEGLAICSKCEKH</sequence>
<reference evidence="2 3" key="1">
    <citation type="journal article" date="2018" name="Mol. Biol. Evol.">
        <title>Broad Genomic Sampling Reveals a Smut Pathogenic Ancestry of the Fungal Clade Ustilaginomycotina.</title>
        <authorList>
            <person name="Kijpornyongpan T."/>
            <person name="Mondo S.J."/>
            <person name="Barry K."/>
            <person name="Sandor L."/>
            <person name="Lee J."/>
            <person name="Lipzen A."/>
            <person name="Pangilinan J."/>
            <person name="LaButti K."/>
            <person name="Hainaut M."/>
            <person name="Henrissat B."/>
            <person name="Grigoriev I.V."/>
            <person name="Spatafora J.W."/>
            <person name="Aime M.C."/>
        </authorList>
    </citation>
    <scope>NUCLEOTIDE SEQUENCE [LARGE SCALE GENOMIC DNA]</scope>
    <source>
        <strain evidence="2 3">MCA 4718</strain>
    </source>
</reference>
<evidence type="ECO:0000256" key="1">
    <source>
        <dbReference type="SAM" id="SignalP"/>
    </source>
</evidence>
<evidence type="ECO:0000313" key="3">
    <source>
        <dbReference type="Proteomes" id="UP000245942"/>
    </source>
</evidence>
<keyword evidence="1" id="KW-0732">Signal</keyword>
<evidence type="ECO:0000313" key="2">
    <source>
        <dbReference type="EMBL" id="PWN23475.1"/>
    </source>
</evidence>
<protein>
    <submittedName>
        <fullName evidence="2">Uncharacterized protein</fullName>
    </submittedName>
</protein>
<feature type="signal peptide" evidence="1">
    <location>
        <begin position="1"/>
        <end position="21"/>
    </location>
</feature>
<accession>A0A316UJT0</accession>
<name>A0A316UJT0_9BASI</name>
<proteinExistence type="predicted"/>
<dbReference type="GeneID" id="37015667"/>
<keyword evidence="3" id="KW-1185">Reference proteome</keyword>
<dbReference type="RefSeq" id="XP_025350635.1">
    <property type="nucleotide sequence ID" value="XM_025493933.1"/>
</dbReference>
<organism evidence="2 3">
    <name type="scientific">Pseudomicrostroma glucosiphilum</name>
    <dbReference type="NCBI Taxonomy" id="1684307"/>
    <lineage>
        <taxon>Eukaryota</taxon>
        <taxon>Fungi</taxon>
        <taxon>Dikarya</taxon>
        <taxon>Basidiomycota</taxon>
        <taxon>Ustilaginomycotina</taxon>
        <taxon>Exobasidiomycetes</taxon>
        <taxon>Microstromatales</taxon>
        <taxon>Microstromatales incertae sedis</taxon>
        <taxon>Pseudomicrostroma</taxon>
    </lineage>
</organism>
<dbReference type="AlphaFoldDB" id="A0A316UJT0"/>
<feature type="chain" id="PRO_5016388848" evidence="1">
    <location>
        <begin position="22"/>
        <end position="131"/>
    </location>
</feature>
<gene>
    <name evidence="2" type="ORF">BCV69DRAFT_295811</name>
</gene>
<dbReference type="Proteomes" id="UP000245942">
    <property type="component" value="Unassembled WGS sequence"/>
</dbReference>